<gene>
    <name evidence="2" type="ORF">IPOD504_LOCUS11485</name>
</gene>
<dbReference type="Proteomes" id="UP000837857">
    <property type="component" value="Chromosome 28"/>
</dbReference>
<feature type="compositionally biased region" description="Polar residues" evidence="1">
    <location>
        <begin position="31"/>
        <end position="45"/>
    </location>
</feature>
<evidence type="ECO:0000313" key="2">
    <source>
        <dbReference type="EMBL" id="CAH2061825.1"/>
    </source>
</evidence>
<feature type="compositionally biased region" description="Basic and acidic residues" evidence="1">
    <location>
        <begin position="76"/>
        <end position="90"/>
    </location>
</feature>
<protein>
    <submittedName>
        <fullName evidence="2">Uncharacterized protein</fullName>
    </submittedName>
</protein>
<evidence type="ECO:0000313" key="3">
    <source>
        <dbReference type="Proteomes" id="UP000837857"/>
    </source>
</evidence>
<evidence type="ECO:0000256" key="1">
    <source>
        <dbReference type="SAM" id="MobiDB-lite"/>
    </source>
</evidence>
<proteinExistence type="predicted"/>
<accession>A0ABN8IP30</accession>
<reference evidence="2" key="1">
    <citation type="submission" date="2022-03" db="EMBL/GenBank/DDBJ databases">
        <authorList>
            <person name="Martin H S."/>
        </authorList>
    </citation>
    <scope>NUCLEOTIDE SEQUENCE</scope>
</reference>
<dbReference type="EMBL" id="OW152840">
    <property type="protein sequence ID" value="CAH2061825.1"/>
    <property type="molecule type" value="Genomic_DNA"/>
</dbReference>
<name>A0ABN8IP30_9NEOP</name>
<feature type="non-terminal residue" evidence="2">
    <location>
        <position position="127"/>
    </location>
</feature>
<sequence length="127" mass="14171">MTFCVIGIAAANYKPCGERKDQTNCPYERQGNGSKSNLNQTSYQNKADEGAKKTIASGAVTVTSQKKHIRDEDEPAMGHDETDRSEREDHYSQFVAQLVVKTDSEITGLQSTQVEEENARMEEILQI</sequence>
<organism evidence="2 3">
    <name type="scientific">Iphiclides podalirius</name>
    <name type="common">scarce swallowtail</name>
    <dbReference type="NCBI Taxonomy" id="110791"/>
    <lineage>
        <taxon>Eukaryota</taxon>
        <taxon>Metazoa</taxon>
        <taxon>Ecdysozoa</taxon>
        <taxon>Arthropoda</taxon>
        <taxon>Hexapoda</taxon>
        <taxon>Insecta</taxon>
        <taxon>Pterygota</taxon>
        <taxon>Neoptera</taxon>
        <taxon>Endopterygota</taxon>
        <taxon>Lepidoptera</taxon>
        <taxon>Glossata</taxon>
        <taxon>Ditrysia</taxon>
        <taxon>Papilionoidea</taxon>
        <taxon>Papilionidae</taxon>
        <taxon>Papilioninae</taxon>
        <taxon>Iphiclides</taxon>
    </lineage>
</organism>
<keyword evidence="3" id="KW-1185">Reference proteome</keyword>
<feature type="region of interest" description="Disordered" evidence="1">
    <location>
        <begin position="17"/>
        <end position="90"/>
    </location>
</feature>